<dbReference type="PROSITE" id="PS00027">
    <property type="entry name" value="HOMEOBOX_1"/>
    <property type="match status" value="1"/>
</dbReference>
<dbReference type="InterPro" id="IPR001356">
    <property type="entry name" value="HD"/>
</dbReference>
<accession>A0ABD0M9E1</accession>
<feature type="compositionally biased region" description="Basic residues" evidence="7">
    <location>
        <begin position="596"/>
        <end position="606"/>
    </location>
</feature>
<feature type="DNA-binding region" description="Homeobox" evidence="5">
    <location>
        <begin position="641"/>
        <end position="700"/>
    </location>
</feature>
<evidence type="ECO:0000313" key="10">
    <source>
        <dbReference type="Proteomes" id="UP001519460"/>
    </source>
</evidence>
<feature type="compositionally biased region" description="Acidic residues" evidence="7">
    <location>
        <begin position="619"/>
        <end position="636"/>
    </location>
</feature>
<evidence type="ECO:0000313" key="9">
    <source>
        <dbReference type="EMBL" id="KAK7508459.1"/>
    </source>
</evidence>
<feature type="compositionally biased region" description="Low complexity" evidence="7">
    <location>
        <begin position="282"/>
        <end position="292"/>
    </location>
</feature>
<dbReference type="AlphaFoldDB" id="A0ABD0M9E1"/>
<feature type="compositionally biased region" description="Low complexity" evidence="7">
    <location>
        <begin position="457"/>
        <end position="467"/>
    </location>
</feature>
<feature type="region of interest" description="Disordered" evidence="7">
    <location>
        <begin position="454"/>
        <end position="520"/>
    </location>
</feature>
<proteinExistence type="predicted"/>
<keyword evidence="2 5" id="KW-0238">DNA-binding</keyword>
<dbReference type="PANTHER" id="PTHR24333">
    <property type="entry name" value="HOMEO BOX HB9 LIKE A-RELATED"/>
    <property type="match status" value="1"/>
</dbReference>
<dbReference type="InterPro" id="IPR017970">
    <property type="entry name" value="Homeobox_CS"/>
</dbReference>
<name>A0ABD0M9E1_9CAEN</name>
<keyword evidence="4 5" id="KW-0539">Nucleus</keyword>
<gene>
    <name evidence="9" type="ORF">BaRGS_00000025</name>
</gene>
<evidence type="ECO:0000256" key="7">
    <source>
        <dbReference type="SAM" id="MobiDB-lite"/>
    </source>
</evidence>
<feature type="region of interest" description="Disordered" evidence="7">
    <location>
        <begin position="99"/>
        <end position="123"/>
    </location>
</feature>
<comment type="subcellular location">
    <subcellularLocation>
        <location evidence="1 5 6">Nucleus</location>
    </subcellularLocation>
</comment>
<reference evidence="9 10" key="1">
    <citation type="journal article" date="2023" name="Sci. Data">
        <title>Genome assembly of the Korean intertidal mud-creeper Batillaria attramentaria.</title>
        <authorList>
            <person name="Patra A.K."/>
            <person name="Ho P.T."/>
            <person name="Jun S."/>
            <person name="Lee S.J."/>
            <person name="Kim Y."/>
            <person name="Won Y.J."/>
        </authorList>
    </citation>
    <scope>NUCLEOTIDE SEQUENCE [LARGE SCALE GENOMIC DNA]</scope>
    <source>
        <strain evidence="9">Wonlab-2016</strain>
    </source>
</reference>
<protein>
    <recommendedName>
        <fullName evidence="8">Homeobox domain-containing protein</fullName>
    </recommendedName>
</protein>
<feature type="compositionally biased region" description="Basic and acidic residues" evidence="7">
    <location>
        <begin position="258"/>
        <end position="281"/>
    </location>
</feature>
<dbReference type="InterPro" id="IPR009057">
    <property type="entry name" value="Homeodomain-like_sf"/>
</dbReference>
<dbReference type="CDD" id="cd00086">
    <property type="entry name" value="homeodomain"/>
    <property type="match status" value="1"/>
</dbReference>
<dbReference type="Proteomes" id="UP001519460">
    <property type="component" value="Unassembled WGS sequence"/>
</dbReference>
<dbReference type="GO" id="GO:0005634">
    <property type="term" value="C:nucleus"/>
    <property type="evidence" value="ECO:0007669"/>
    <property type="project" value="UniProtKB-SubCell"/>
</dbReference>
<evidence type="ECO:0000256" key="3">
    <source>
        <dbReference type="ARBA" id="ARBA00023155"/>
    </source>
</evidence>
<feature type="domain" description="Homeobox" evidence="8">
    <location>
        <begin position="639"/>
        <end position="699"/>
    </location>
</feature>
<keyword evidence="10" id="KW-1185">Reference proteome</keyword>
<feature type="compositionally biased region" description="Polar residues" evidence="7">
    <location>
        <begin position="885"/>
        <end position="895"/>
    </location>
</feature>
<evidence type="ECO:0000256" key="4">
    <source>
        <dbReference type="ARBA" id="ARBA00023242"/>
    </source>
</evidence>
<keyword evidence="3 5" id="KW-0371">Homeobox</keyword>
<dbReference type="PROSITE" id="PS50071">
    <property type="entry name" value="HOMEOBOX_2"/>
    <property type="match status" value="1"/>
</dbReference>
<dbReference type="InterPro" id="IPR050848">
    <property type="entry name" value="Homeobox_TF"/>
</dbReference>
<sequence length="986" mass="103761">MGVASQESCPISFEPQQCPFPKLGAITPIAHWTTAPSLSIDSSPFYQYAGSVASRCCLIPAKCVVTRAASQLQYQRLCLMSRWLARDVLFRRQCSRPPVMSSASVTTSPHPPPTAGRSRPPTRRQLFTVEHLARSSVSDTPCLSHSSPTPVDVVSTSPLSSRINTALSICNTSQTELSPSSLNACPTSCSETTSCSTVLTCKVPNTAACESTAEDSAYLSAVHERSALTELDSFKSENDANKKLTENSEEGGAASSKSDSKSLLSKEDTVTASVKEADKKGTAAATTAATHAPSLPSPDKHISSFTDSGQTSFPSFAKPSAVVAAAPKTSRPGTQPSSSTVTMLTPTSLPQLNFSFFSPTLPAGCSPKFAFQSTPLALSPSLGYESGDVSAFQFPSLPLSNLSQSGTSAKLSFLSPSKLLSGVADSTSAYYDASSSKISRSLSASSKEQALQEENCSASKALDSSSSTGHENLIHSASLGAPPSELVPQGVDLLSGETSHPAEAPMRSVDAKVATSTHSPVEASQALGVASAPLALKDGRSSPANSTSTSAGHTLRRDSLRTRRGVASPVISIGRESPIFPPLSPVSKQKDQVQHQARRGTKRRLSPQRTSTPRKADDVPSDSEDESDDSDDDTEDDCGRKRKTRTCFTIAQLTEMEKLFNSNKYLSTNRRLELANRINLHEKQVKTWFQNRRMKEKRQKKAEDEMRNSIPTGGIDLRQLQAYALSGLHPHSAPFGAPLFPGKLDHHDSKASGIGSTLIPSSAAAGVPFGGFGGGGFLPPGHPAGAHPLGFPPGLPPHPATHPFGLPAFPGLPQVPGFDLTSYELGRRHMMAELSSSAQNDAKDLKEAALNKHDSSNLSSGVRSSLDSSSHLAALQSGQHVRVPTSASHSLSRQSAPLVPLPPYPGSTASPFMAPSIPYQGPVQASAGGKLLPAERTFTPVPGGEGSRHHHAEGGTQSGLGLAGLASDTASSALMRPTPLYPAPRW</sequence>
<dbReference type="Pfam" id="PF00046">
    <property type="entry name" value="Homeodomain"/>
    <property type="match status" value="1"/>
</dbReference>
<dbReference type="PANTHER" id="PTHR24333:SF8">
    <property type="entry name" value="HOMEOBOX PROTEIN CEH-62"/>
    <property type="match status" value="1"/>
</dbReference>
<organism evidence="9 10">
    <name type="scientific">Batillaria attramentaria</name>
    <dbReference type="NCBI Taxonomy" id="370345"/>
    <lineage>
        <taxon>Eukaryota</taxon>
        <taxon>Metazoa</taxon>
        <taxon>Spiralia</taxon>
        <taxon>Lophotrochozoa</taxon>
        <taxon>Mollusca</taxon>
        <taxon>Gastropoda</taxon>
        <taxon>Caenogastropoda</taxon>
        <taxon>Sorbeoconcha</taxon>
        <taxon>Cerithioidea</taxon>
        <taxon>Batillariidae</taxon>
        <taxon>Batillaria</taxon>
    </lineage>
</organism>
<feature type="region of interest" description="Disordered" evidence="7">
    <location>
        <begin position="938"/>
        <end position="963"/>
    </location>
</feature>
<dbReference type="SMART" id="SM00389">
    <property type="entry name" value="HOX"/>
    <property type="match status" value="1"/>
</dbReference>
<dbReference type="GO" id="GO:0003677">
    <property type="term" value="F:DNA binding"/>
    <property type="evidence" value="ECO:0007669"/>
    <property type="project" value="UniProtKB-UniRule"/>
</dbReference>
<comment type="caution">
    <text evidence="9">The sequence shown here is derived from an EMBL/GenBank/DDBJ whole genome shotgun (WGS) entry which is preliminary data.</text>
</comment>
<dbReference type="Gene3D" id="1.10.10.60">
    <property type="entry name" value="Homeodomain-like"/>
    <property type="match status" value="1"/>
</dbReference>
<evidence type="ECO:0000256" key="5">
    <source>
        <dbReference type="PROSITE-ProRule" id="PRU00108"/>
    </source>
</evidence>
<feature type="compositionally biased region" description="Polar residues" evidence="7">
    <location>
        <begin position="542"/>
        <end position="552"/>
    </location>
</feature>
<feature type="region of interest" description="Disordered" evidence="7">
    <location>
        <begin position="238"/>
        <end position="310"/>
    </location>
</feature>
<dbReference type="EMBL" id="JACVVK020000001">
    <property type="protein sequence ID" value="KAK7508459.1"/>
    <property type="molecule type" value="Genomic_DNA"/>
</dbReference>
<evidence type="ECO:0000256" key="1">
    <source>
        <dbReference type="ARBA" id="ARBA00004123"/>
    </source>
</evidence>
<evidence type="ECO:0000256" key="6">
    <source>
        <dbReference type="RuleBase" id="RU000682"/>
    </source>
</evidence>
<evidence type="ECO:0000259" key="8">
    <source>
        <dbReference type="PROSITE" id="PS50071"/>
    </source>
</evidence>
<evidence type="ECO:0000256" key="2">
    <source>
        <dbReference type="ARBA" id="ARBA00023125"/>
    </source>
</evidence>
<dbReference type="SUPFAM" id="SSF46689">
    <property type="entry name" value="Homeodomain-like"/>
    <property type="match status" value="1"/>
</dbReference>
<dbReference type="InterPro" id="IPR020479">
    <property type="entry name" value="HD_metazoa"/>
</dbReference>
<dbReference type="PRINTS" id="PR00024">
    <property type="entry name" value="HOMEOBOX"/>
</dbReference>
<feature type="compositionally biased region" description="Low complexity" evidence="7">
    <location>
        <begin position="856"/>
        <end position="877"/>
    </location>
</feature>
<feature type="region of interest" description="Disordered" evidence="7">
    <location>
        <begin position="535"/>
        <end position="640"/>
    </location>
</feature>
<feature type="region of interest" description="Disordered" evidence="7">
    <location>
        <begin position="852"/>
        <end position="903"/>
    </location>
</feature>